<keyword evidence="2" id="KW-1185">Reference proteome</keyword>
<proteinExistence type="predicted"/>
<reference evidence="1" key="1">
    <citation type="submission" date="2025-08" db="UniProtKB">
        <authorList>
            <consortium name="Ensembl"/>
        </authorList>
    </citation>
    <scope>IDENTIFICATION</scope>
</reference>
<dbReference type="GO" id="GO:0007169">
    <property type="term" value="P:cell surface receptor protein tyrosine kinase signaling pathway"/>
    <property type="evidence" value="ECO:0007669"/>
    <property type="project" value="TreeGrafter"/>
</dbReference>
<dbReference type="GO" id="GO:0005737">
    <property type="term" value="C:cytoplasm"/>
    <property type="evidence" value="ECO:0007669"/>
    <property type="project" value="TreeGrafter"/>
</dbReference>
<dbReference type="GO" id="GO:0007265">
    <property type="term" value="P:Ras protein signal transduction"/>
    <property type="evidence" value="ECO:0007669"/>
    <property type="project" value="TreeGrafter"/>
</dbReference>
<dbReference type="InterPro" id="IPR050996">
    <property type="entry name" value="Docking_Protein_DOK"/>
</dbReference>
<evidence type="ECO:0008006" key="3">
    <source>
        <dbReference type="Google" id="ProtNLM"/>
    </source>
</evidence>
<accession>A0A8C4KDG6</accession>
<dbReference type="SUPFAM" id="SSF50729">
    <property type="entry name" value="PH domain-like"/>
    <property type="match status" value="1"/>
</dbReference>
<dbReference type="GO" id="GO:0043410">
    <property type="term" value="P:positive regulation of MAPK cascade"/>
    <property type="evidence" value="ECO:0007669"/>
    <property type="project" value="TreeGrafter"/>
</dbReference>
<dbReference type="PANTHER" id="PTHR21258">
    <property type="entry name" value="DOCKING PROTEIN RELATED"/>
    <property type="match status" value="1"/>
</dbReference>
<dbReference type="InterPro" id="IPR011993">
    <property type="entry name" value="PH-like_dom_sf"/>
</dbReference>
<reference evidence="1" key="2">
    <citation type="submission" date="2025-09" db="UniProtKB">
        <authorList>
            <consortium name="Ensembl"/>
        </authorList>
    </citation>
    <scope>IDENTIFICATION</scope>
</reference>
<protein>
    <recommendedName>
        <fullName evidence="3">DOK1 protein</fullName>
    </recommendedName>
</protein>
<sequence>AGKGASPQGARPGPKNWFALYPASQHGVARLEFFECKDPAAPPERLGTRRLDKKIVRLADCLSVAPAAESGPRDGPAAFCLETSARSYLLAADKQQSEEWVAKLCEIAFPVSAGRGPGDAPGAGTLAAGAHRIGSGTPGAPAAVPAAGRVALARSRDSPACP</sequence>
<evidence type="ECO:0000313" key="2">
    <source>
        <dbReference type="Proteomes" id="UP000694423"/>
    </source>
</evidence>
<dbReference type="Proteomes" id="UP000694423">
    <property type="component" value="Unplaced"/>
</dbReference>
<dbReference type="Gene3D" id="2.30.29.30">
    <property type="entry name" value="Pleckstrin-homology domain (PH domain)/Phosphotyrosine-binding domain (PTB)"/>
    <property type="match status" value="1"/>
</dbReference>
<organism evidence="1 2">
    <name type="scientific">Dromaius novaehollandiae</name>
    <name type="common">Emu</name>
    <dbReference type="NCBI Taxonomy" id="8790"/>
    <lineage>
        <taxon>Eukaryota</taxon>
        <taxon>Metazoa</taxon>
        <taxon>Chordata</taxon>
        <taxon>Craniata</taxon>
        <taxon>Vertebrata</taxon>
        <taxon>Euteleostomi</taxon>
        <taxon>Archelosauria</taxon>
        <taxon>Archosauria</taxon>
        <taxon>Dinosauria</taxon>
        <taxon>Saurischia</taxon>
        <taxon>Theropoda</taxon>
        <taxon>Coelurosauria</taxon>
        <taxon>Aves</taxon>
        <taxon>Palaeognathae</taxon>
        <taxon>Casuariiformes</taxon>
        <taxon>Dromaiidae</taxon>
        <taxon>Dromaius</taxon>
    </lineage>
</organism>
<dbReference type="AlphaFoldDB" id="A0A8C4KDG6"/>
<evidence type="ECO:0000313" key="1">
    <source>
        <dbReference type="Ensembl" id="ENSDNVP00000022155.1"/>
    </source>
</evidence>
<dbReference type="PANTHER" id="PTHR21258:SF46">
    <property type="entry name" value="DOCKING PROTEIN 1"/>
    <property type="match status" value="1"/>
</dbReference>
<dbReference type="Ensembl" id="ENSDNVT00000026721.1">
    <property type="protein sequence ID" value="ENSDNVP00000022155.1"/>
    <property type="gene ID" value="ENSDNVG00000015432.1"/>
</dbReference>
<name>A0A8C4KDG6_DRONO</name>